<evidence type="ECO:0000256" key="4">
    <source>
        <dbReference type="ARBA" id="ARBA00022816"/>
    </source>
</evidence>
<gene>
    <name evidence="12" type="ORF">OSTQU699_LOCUS366</name>
</gene>
<evidence type="ECO:0000256" key="3">
    <source>
        <dbReference type="ARBA" id="ARBA00022737"/>
    </source>
</evidence>
<keyword evidence="8" id="KW-0906">Nuclear pore complex</keyword>
<name>A0A8S1IJW9_9CHLO</name>
<feature type="compositionally biased region" description="Basic and acidic residues" evidence="10">
    <location>
        <begin position="188"/>
        <end position="197"/>
    </location>
</feature>
<dbReference type="GO" id="GO:0015031">
    <property type="term" value="P:protein transport"/>
    <property type="evidence" value="ECO:0007669"/>
    <property type="project" value="UniProtKB-KW"/>
</dbReference>
<evidence type="ECO:0000256" key="7">
    <source>
        <dbReference type="ARBA" id="ARBA00023010"/>
    </source>
</evidence>
<keyword evidence="6" id="KW-0007">Acetylation</keyword>
<dbReference type="InterPro" id="IPR000156">
    <property type="entry name" value="Ran_bind_dom"/>
</dbReference>
<keyword evidence="4" id="KW-0509">mRNA transport</keyword>
<dbReference type="Pfam" id="PF00638">
    <property type="entry name" value="Ran_BP1"/>
    <property type="match status" value="1"/>
</dbReference>
<sequence length="473" mass="48117">MQSSKKKRTNDGELTRDNFASLDDNGGFDEDPGTFARASAGQLRKRRIVRVRRSGAQAEGAGPAVEDRRNPFAGISLTGAAAGPGDDRGDVSAGPMAGGEGSAGATPSADAGAGQADNSGTGMGHSEGAVTPEKSKVENGAQVSDACAGPTPMLGTDETGMDPKRKREEGSDGKGSAAEKGPNAVEEPANKKGKVEVDTVGLVSPSPSTGDGSTPFAAFASSASPFQGMASGTDFGNSNIFSAPPLNLGSGTAPAFSFGTQIAPLQSVEGAGLLAKTPMGGGAGNPSGSVTLSTDGTGGQSLQNKPLFSSGPAAKLPQQVKVVTGEEDESTVFAAKGILYQMDGQTWKETCRGELRLNVQEKRSARLVMRQKATLKVCLNANLYAQMPVSMMDRSSGVVFHCVNWADEKDEEGGGAEGSQGTASKGRGGSPKVYAVRFVDKTDSGAALAESFMHLVNMYKGKVAGGGPSAPQE</sequence>
<dbReference type="SMART" id="SM00160">
    <property type="entry name" value="RanBD"/>
    <property type="match status" value="1"/>
</dbReference>
<dbReference type="PANTHER" id="PTHR23138">
    <property type="entry name" value="RAN BINDING PROTEIN"/>
    <property type="match status" value="1"/>
</dbReference>
<feature type="region of interest" description="Disordered" evidence="10">
    <location>
        <begin position="1"/>
        <end position="197"/>
    </location>
</feature>
<feature type="compositionally biased region" description="Basic and acidic residues" evidence="10">
    <location>
        <begin position="161"/>
        <end position="172"/>
    </location>
</feature>
<keyword evidence="2" id="KW-0813">Transport</keyword>
<evidence type="ECO:0000256" key="1">
    <source>
        <dbReference type="ARBA" id="ARBA00004567"/>
    </source>
</evidence>
<evidence type="ECO:0000313" key="12">
    <source>
        <dbReference type="EMBL" id="CAD7695005.1"/>
    </source>
</evidence>
<comment type="caution">
    <text evidence="12">The sequence shown here is derived from an EMBL/GenBank/DDBJ whole genome shotgun (WGS) entry which is preliminary data.</text>
</comment>
<reference evidence="12" key="1">
    <citation type="submission" date="2020-12" db="EMBL/GenBank/DDBJ databases">
        <authorList>
            <person name="Iha C."/>
        </authorList>
    </citation>
    <scope>NUCLEOTIDE SEQUENCE</scope>
</reference>
<keyword evidence="3" id="KW-0677">Repeat</keyword>
<dbReference type="OrthoDB" id="185618at2759"/>
<evidence type="ECO:0000256" key="9">
    <source>
        <dbReference type="ARBA" id="ARBA00023242"/>
    </source>
</evidence>
<dbReference type="InterPro" id="IPR045255">
    <property type="entry name" value="RanBP1-like"/>
</dbReference>
<comment type="subcellular location">
    <subcellularLocation>
        <location evidence="1">Nucleus</location>
        <location evidence="1">Nuclear pore complex</location>
    </subcellularLocation>
</comment>
<dbReference type="GO" id="GO:0051028">
    <property type="term" value="P:mRNA transport"/>
    <property type="evidence" value="ECO:0007669"/>
    <property type="project" value="UniProtKB-KW"/>
</dbReference>
<dbReference type="Pfam" id="PF08911">
    <property type="entry name" value="NUP50"/>
    <property type="match status" value="1"/>
</dbReference>
<evidence type="ECO:0000256" key="8">
    <source>
        <dbReference type="ARBA" id="ARBA00023132"/>
    </source>
</evidence>
<organism evidence="12 13">
    <name type="scientific">Ostreobium quekettii</name>
    <dbReference type="NCBI Taxonomy" id="121088"/>
    <lineage>
        <taxon>Eukaryota</taxon>
        <taxon>Viridiplantae</taxon>
        <taxon>Chlorophyta</taxon>
        <taxon>core chlorophytes</taxon>
        <taxon>Ulvophyceae</taxon>
        <taxon>TCBD clade</taxon>
        <taxon>Bryopsidales</taxon>
        <taxon>Ostreobineae</taxon>
        <taxon>Ostreobiaceae</taxon>
        <taxon>Ostreobium</taxon>
    </lineage>
</organism>
<feature type="domain" description="RanBD1" evidence="11">
    <location>
        <begin position="309"/>
        <end position="441"/>
    </location>
</feature>
<keyword evidence="9" id="KW-0539">Nucleus</keyword>
<accession>A0A8S1IJW9</accession>
<keyword evidence="5" id="KW-0653">Protein transport</keyword>
<dbReference type="InterPro" id="IPR015007">
    <property type="entry name" value="NUP2/50/61"/>
</dbReference>
<dbReference type="PANTHER" id="PTHR23138:SF142">
    <property type="entry name" value="RAN-BINDING PROTEIN 3B-RELATED"/>
    <property type="match status" value="1"/>
</dbReference>
<dbReference type="EMBL" id="CAJHUC010000291">
    <property type="protein sequence ID" value="CAD7695005.1"/>
    <property type="molecule type" value="Genomic_DNA"/>
</dbReference>
<dbReference type="Proteomes" id="UP000708148">
    <property type="component" value="Unassembled WGS sequence"/>
</dbReference>
<feature type="region of interest" description="Disordered" evidence="10">
    <location>
        <begin position="410"/>
        <end position="430"/>
    </location>
</feature>
<keyword evidence="7" id="KW-0811">Translocation</keyword>
<evidence type="ECO:0000259" key="11">
    <source>
        <dbReference type="PROSITE" id="PS50196"/>
    </source>
</evidence>
<evidence type="ECO:0000256" key="5">
    <source>
        <dbReference type="ARBA" id="ARBA00022927"/>
    </source>
</evidence>
<feature type="compositionally biased region" description="Basic residues" evidence="10">
    <location>
        <begin position="43"/>
        <end position="53"/>
    </location>
</feature>
<protein>
    <recommendedName>
        <fullName evidence="11">RanBD1 domain-containing protein</fullName>
    </recommendedName>
</protein>
<evidence type="ECO:0000256" key="10">
    <source>
        <dbReference type="SAM" id="MobiDB-lite"/>
    </source>
</evidence>
<dbReference type="Gene3D" id="2.30.29.30">
    <property type="entry name" value="Pleckstrin-homology domain (PH domain)/Phosphotyrosine-binding domain (PTB)"/>
    <property type="match status" value="1"/>
</dbReference>
<keyword evidence="13" id="KW-1185">Reference proteome</keyword>
<evidence type="ECO:0000313" key="13">
    <source>
        <dbReference type="Proteomes" id="UP000708148"/>
    </source>
</evidence>
<evidence type="ECO:0000256" key="2">
    <source>
        <dbReference type="ARBA" id="ARBA00022448"/>
    </source>
</evidence>
<proteinExistence type="predicted"/>
<dbReference type="AlphaFoldDB" id="A0A8S1IJW9"/>
<dbReference type="InterPro" id="IPR011993">
    <property type="entry name" value="PH-like_dom_sf"/>
</dbReference>
<evidence type="ECO:0000256" key="6">
    <source>
        <dbReference type="ARBA" id="ARBA00022990"/>
    </source>
</evidence>
<dbReference type="GO" id="GO:0005643">
    <property type="term" value="C:nuclear pore"/>
    <property type="evidence" value="ECO:0007669"/>
    <property type="project" value="UniProtKB-SubCell"/>
</dbReference>
<dbReference type="SUPFAM" id="SSF50729">
    <property type="entry name" value="PH domain-like"/>
    <property type="match status" value="1"/>
</dbReference>
<dbReference type="PROSITE" id="PS50196">
    <property type="entry name" value="RANBD1"/>
    <property type="match status" value="1"/>
</dbReference>